<dbReference type="PRINTS" id="PR00455">
    <property type="entry name" value="HTHTETR"/>
</dbReference>
<dbReference type="InterPro" id="IPR050624">
    <property type="entry name" value="HTH-type_Tx_Regulator"/>
</dbReference>
<evidence type="ECO:0000256" key="2">
    <source>
        <dbReference type="PROSITE-ProRule" id="PRU00335"/>
    </source>
</evidence>
<dbReference type="EMBL" id="JBFMIA010000001">
    <property type="protein sequence ID" value="MEW9500692.1"/>
    <property type="molecule type" value="Genomic_DNA"/>
</dbReference>
<dbReference type="Proteomes" id="UP001556040">
    <property type="component" value="Unassembled WGS sequence"/>
</dbReference>
<evidence type="ECO:0000256" key="1">
    <source>
        <dbReference type="ARBA" id="ARBA00023125"/>
    </source>
</evidence>
<gene>
    <name evidence="4" type="primary">refZ</name>
    <name evidence="4" type="ORF">AB1471_02625</name>
</gene>
<accession>A0ABV3Q018</accession>
<dbReference type="InterPro" id="IPR023772">
    <property type="entry name" value="DNA-bd_HTH_TetR-type_CS"/>
</dbReference>
<dbReference type="PROSITE" id="PS50977">
    <property type="entry name" value="HTH_TETR_2"/>
    <property type="match status" value="1"/>
</dbReference>
<dbReference type="GO" id="GO:0003677">
    <property type="term" value="F:DNA binding"/>
    <property type="evidence" value="ECO:0007669"/>
    <property type="project" value="UniProtKB-KW"/>
</dbReference>
<dbReference type="NCBIfam" id="NF037937">
    <property type="entry name" value="septum_RefZ"/>
    <property type="match status" value="1"/>
</dbReference>
<dbReference type="RefSeq" id="WP_367778009.1">
    <property type="nucleotide sequence ID" value="NZ_JBFMIA010000001.1"/>
</dbReference>
<dbReference type="InterPro" id="IPR009057">
    <property type="entry name" value="Homeodomain-like_sf"/>
</dbReference>
<dbReference type="PROSITE" id="PS01081">
    <property type="entry name" value="HTH_TETR_1"/>
    <property type="match status" value="1"/>
</dbReference>
<protein>
    <submittedName>
        <fullName evidence="4">Forespore capture DNA-binding protein RefZ</fullName>
    </submittedName>
</protein>
<proteinExistence type="predicted"/>
<evidence type="ECO:0000313" key="5">
    <source>
        <dbReference type="Proteomes" id="UP001556040"/>
    </source>
</evidence>
<dbReference type="InterPro" id="IPR036271">
    <property type="entry name" value="Tet_transcr_reg_TetR-rel_C_sf"/>
</dbReference>
<name>A0ABV3Q018_9BACL</name>
<dbReference type="SUPFAM" id="SSF46689">
    <property type="entry name" value="Homeodomain-like"/>
    <property type="match status" value="1"/>
</dbReference>
<dbReference type="SUPFAM" id="SSF48498">
    <property type="entry name" value="Tetracyclin repressor-like, C-terminal domain"/>
    <property type="match status" value="1"/>
</dbReference>
<dbReference type="Pfam" id="PF00440">
    <property type="entry name" value="TetR_N"/>
    <property type="match status" value="1"/>
</dbReference>
<evidence type="ECO:0000259" key="3">
    <source>
        <dbReference type="PROSITE" id="PS50977"/>
    </source>
</evidence>
<keyword evidence="1 2" id="KW-0238">DNA-binding</keyword>
<feature type="domain" description="HTH tetR-type" evidence="3">
    <location>
        <begin position="7"/>
        <end position="67"/>
    </location>
</feature>
<sequence>MAILQQRETKSEVMVAAVDLFYTKGYHATSIREISAKAGVNVATISYYFAGKQGLLEECLVAFFEPYLTVLENISKPSNQRKSEQISYTMDAALSVIEFQQKHHRFARFAWREVTMDSQIVREMTSCYLRKEQYMWKMLLALDIEQGFSIKISPSFFLIQLTSMLSMPFLQSQTMQELWNVNPGDKMFTRLYSSILKEWFFGVTCESSVVIS</sequence>
<feature type="DNA-binding region" description="H-T-H motif" evidence="2">
    <location>
        <begin position="30"/>
        <end position="49"/>
    </location>
</feature>
<dbReference type="PANTHER" id="PTHR43479">
    <property type="entry name" value="ACREF/ENVCD OPERON REPRESSOR-RELATED"/>
    <property type="match status" value="1"/>
</dbReference>
<dbReference type="InterPro" id="IPR001647">
    <property type="entry name" value="HTH_TetR"/>
</dbReference>
<comment type="caution">
    <text evidence="4">The sequence shown here is derived from an EMBL/GenBank/DDBJ whole genome shotgun (WGS) entry which is preliminary data.</text>
</comment>
<organism evidence="4 5">
    <name type="scientific">Jeotgalibacillus marinus</name>
    <dbReference type="NCBI Taxonomy" id="86667"/>
    <lineage>
        <taxon>Bacteria</taxon>
        <taxon>Bacillati</taxon>
        <taxon>Bacillota</taxon>
        <taxon>Bacilli</taxon>
        <taxon>Bacillales</taxon>
        <taxon>Caryophanaceae</taxon>
        <taxon>Jeotgalibacillus</taxon>
    </lineage>
</organism>
<dbReference type="Gene3D" id="1.10.357.10">
    <property type="entry name" value="Tetracycline Repressor, domain 2"/>
    <property type="match status" value="1"/>
</dbReference>
<evidence type="ECO:0000313" key="4">
    <source>
        <dbReference type="EMBL" id="MEW9500692.1"/>
    </source>
</evidence>
<reference evidence="4 5" key="1">
    <citation type="journal article" date="1979" name="Int. J. Syst. Evol. Microbiol.">
        <title>Bacillus globisporus subsp. marinus subsp. nov.</title>
        <authorList>
            <person name="Liu H."/>
        </authorList>
    </citation>
    <scope>NUCLEOTIDE SEQUENCE [LARGE SCALE GENOMIC DNA]</scope>
    <source>
        <strain evidence="4 5">DSM 1297</strain>
    </source>
</reference>
<dbReference type="PANTHER" id="PTHR43479:SF11">
    <property type="entry name" value="ACREF_ENVCD OPERON REPRESSOR-RELATED"/>
    <property type="match status" value="1"/>
</dbReference>
<keyword evidence="5" id="KW-1185">Reference proteome</keyword>